<dbReference type="GO" id="GO:0008525">
    <property type="term" value="F:phosphatidylcholine transporter activity"/>
    <property type="evidence" value="ECO:0007669"/>
    <property type="project" value="TreeGrafter"/>
</dbReference>
<dbReference type="InterPro" id="IPR001666">
    <property type="entry name" value="PI_transfer"/>
</dbReference>
<evidence type="ECO:0000313" key="2">
    <source>
        <dbReference type="EMBL" id="RUS84607.1"/>
    </source>
</evidence>
<dbReference type="InterPro" id="IPR055261">
    <property type="entry name" value="PI_transfer_N"/>
</dbReference>
<keyword evidence="3" id="KW-1185">Reference proteome</keyword>
<dbReference type="Pfam" id="PF02121">
    <property type="entry name" value="IP_trans"/>
    <property type="match status" value="1"/>
</dbReference>
<comment type="caution">
    <text evidence="2">The sequence shown here is derived from an EMBL/GenBank/DDBJ whole genome shotgun (WGS) entry which is preliminary data.</text>
</comment>
<proteinExistence type="predicted"/>
<organism evidence="2 3">
    <name type="scientific">Elysia chlorotica</name>
    <name type="common">Eastern emerald elysia</name>
    <name type="synonym">Sea slug</name>
    <dbReference type="NCBI Taxonomy" id="188477"/>
    <lineage>
        <taxon>Eukaryota</taxon>
        <taxon>Metazoa</taxon>
        <taxon>Spiralia</taxon>
        <taxon>Lophotrochozoa</taxon>
        <taxon>Mollusca</taxon>
        <taxon>Gastropoda</taxon>
        <taxon>Heterobranchia</taxon>
        <taxon>Euthyneura</taxon>
        <taxon>Panpulmonata</taxon>
        <taxon>Sacoglossa</taxon>
        <taxon>Placobranchoidea</taxon>
        <taxon>Plakobranchidae</taxon>
        <taxon>Elysia</taxon>
    </lineage>
</organism>
<evidence type="ECO:0000313" key="3">
    <source>
        <dbReference type="Proteomes" id="UP000271974"/>
    </source>
</evidence>
<feature type="domain" description="Phosphatidylinositol transfer protein N-terminal" evidence="1">
    <location>
        <begin position="16"/>
        <end position="277"/>
    </location>
</feature>
<dbReference type="AlphaFoldDB" id="A0A433TSR4"/>
<dbReference type="EMBL" id="RQTK01000200">
    <property type="protein sequence ID" value="RUS84607.1"/>
    <property type="molecule type" value="Genomic_DNA"/>
</dbReference>
<dbReference type="Gene3D" id="3.30.530.20">
    <property type="match status" value="1"/>
</dbReference>
<sequence length="294" mass="34248">MDSYFNTETDFKQDHLIQEYRITLPMSLEEFRVGHQFSVNEVSKEETGGKEGVEIVAQFPFNDPSNPLRANGKTFPEGYFTHKIYYGARKLPRTIHMLFPTGGLEFHERSWDAFPYSRTVILAADGHKYPKDFFYVVIETFYAADNGTSENIHGLTGRDLSQRRVRKIDIANGAISSMDYKAELDPCLVGSEKAGRAPIPKDITGEWMNNVNPVMTCYKVVKVWCRWFGLQDQIQKQILRSYDMYFLLYHRKLVCWMDKYYGLTMEDLRKTEKETKEELDVKRLSGEACGTFWR</sequence>
<reference evidence="2 3" key="1">
    <citation type="submission" date="2019-01" db="EMBL/GenBank/DDBJ databases">
        <title>A draft genome assembly of the solar-powered sea slug Elysia chlorotica.</title>
        <authorList>
            <person name="Cai H."/>
            <person name="Li Q."/>
            <person name="Fang X."/>
            <person name="Li J."/>
            <person name="Curtis N.E."/>
            <person name="Altenburger A."/>
            <person name="Shibata T."/>
            <person name="Feng M."/>
            <person name="Maeda T."/>
            <person name="Schwartz J.A."/>
            <person name="Shigenobu S."/>
            <person name="Lundholm N."/>
            <person name="Nishiyama T."/>
            <person name="Yang H."/>
            <person name="Hasebe M."/>
            <person name="Li S."/>
            <person name="Pierce S.K."/>
            <person name="Wang J."/>
        </authorList>
    </citation>
    <scope>NUCLEOTIDE SEQUENCE [LARGE SCALE GENOMIC DNA]</scope>
    <source>
        <strain evidence="2">EC2010</strain>
        <tissue evidence="2">Whole organism of an adult</tissue>
    </source>
</reference>
<dbReference type="GO" id="GO:0071944">
    <property type="term" value="C:cell periphery"/>
    <property type="evidence" value="ECO:0007669"/>
    <property type="project" value="UniProtKB-ARBA"/>
</dbReference>
<dbReference type="PANTHER" id="PTHR10658:SF11">
    <property type="entry name" value="VIBRATOR, ISOFORM B"/>
    <property type="match status" value="1"/>
</dbReference>
<dbReference type="InterPro" id="IPR023393">
    <property type="entry name" value="START-like_dom_sf"/>
</dbReference>
<dbReference type="OrthoDB" id="18453at2759"/>
<dbReference type="PANTHER" id="PTHR10658">
    <property type="entry name" value="PHOSPHATIDYLINOSITOL TRANSFER PROTEIN"/>
    <property type="match status" value="1"/>
</dbReference>
<name>A0A433TSR4_ELYCH</name>
<dbReference type="GO" id="GO:0005737">
    <property type="term" value="C:cytoplasm"/>
    <property type="evidence" value="ECO:0007669"/>
    <property type="project" value="TreeGrafter"/>
</dbReference>
<dbReference type="GO" id="GO:0008526">
    <property type="term" value="F:phosphatidylinositol transfer activity"/>
    <property type="evidence" value="ECO:0007669"/>
    <property type="project" value="TreeGrafter"/>
</dbReference>
<dbReference type="FunFam" id="3.30.530.20:FF:000028">
    <property type="entry name" value="Phosphatidylinositol transfer protein 5"/>
    <property type="match status" value="1"/>
</dbReference>
<dbReference type="GO" id="GO:0031210">
    <property type="term" value="F:phosphatidylcholine binding"/>
    <property type="evidence" value="ECO:0007669"/>
    <property type="project" value="TreeGrafter"/>
</dbReference>
<evidence type="ECO:0000259" key="1">
    <source>
        <dbReference type="Pfam" id="PF02121"/>
    </source>
</evidence>
<dbReference type="PRINTS" id="PR00391">
    <property type="entry name" value="PITRANSFER"/>
</dbReference>
<protein>
    <recommendedName>
        <fullName evidence="1">Phosphatidylinositol transfer protein N-terminal domain-containing protein</fullName>
    </recommendedName>
</protein>
<dbReference type="SUPFAM" id="SSF55961">
    <property type="entry name" value="Bet v1-like"/>
    <property type="match status" value="1"/>
</dbReference>
<dbReference type="Proteomes" id="UP000271974">
    <property type="component" value="Unassembled WGS sequence"/>
</dbReference>
<dbReference type="GO" id="GO:0035091">
    <property type="term" value="F:phosphatidylinositol binding"/>
    <property type="evidence" value="ECO:0007669"/>
    <property type="project" value="TreeGrafter"/>
</dbReference>
<gene>
    <name evidence="2" type="ORF">EGW08_007634</name>
</gene>
<dbReference type="STRING" id="188477.A0A433TSR4"/>
<accession>A0A433TSR4</accession>